<dbReference type="InterPro" id="IPR050188">
    <property type="entry name" value="RluA_PseudoU_synthase"/>
</dbReference>
<evidence type="ECO:0000313" key="5">
    <source>
        <dbReference type="EMBL" id="RIJ25952.1"/>
    </source>
</evidence>
<name>A0A399R8F7_9PROT</name>
<dbReference type="OrthoDB" id="9807829at2"/>
<dbReference type="SUPFAM" id="SSF55120">
    <property type="entry name" value="Pseudouridine synthase"/>
    <property type="match status" value="1"/>
</dbReference>
<evidence type="ECO:0000313" key="6">
    <source>
        <dbReference type="Proteomes" id="UP000265431"/>
    </source>
</evidence>
<dbReference type="AlphaFoldDB" id="A0A399R8F7"/>
<gene>
    <name evidence="5" type="ORF">D1224_02210</name>
</gene>
<dbReference type="RefSeq" id="WP_119378301.1">
    <property type="nucleotide sequence ID" value="NZ_QWGB01000004.1"/>
</dbReference>
<dbReference type="Gene3D" id="3.10.290.10">
    <property type="entry name" value="RNA-binding S4 domain"/>
    <property type="match status" value="1"/>
</dbReference>
<dbReference type="PROSITE" id="PS01129">
    <property type="entry name" value="PSI_RLU"/>
    <property type="match status" value="1"/>
</dbReference>
<dbReference type="InterPro" id="IPR002942">
    <property type="entry name" value="S4_RNA-bd"/>
</dbReference>
<protein>
    <submittedName>
        <fullName evidence="5">RluA family pseudouridine synthase</fullName>
    </submittedName>
</protein>
<dbReference type="SMART" id="SM00363">
    <property type="entry name" value="S4"/>
    <property type="match status" value="1"/>
</dbReference>
<keyword evidence="6" id="KW-1185">Reference proteome</keyword>
<dbReference type="GO" id="GO:0120159">
    <property type="term" value="F:rRNA pseudouridine synthase activity"/>
    <property type="evidence" value="ECO:0007669"/>
    <property type="project" value="UniProtKB-ARBA"/>
</dbReference>
<dbReference type="GO" id="GO:0000455">
    <property type="term" value="P:enzyme-directed rRNA pseudouridine synthesis"/>
    <property type="evidence" value="ECO:0007669"/>
    <property type="project" value="UniProtKB-ARBA"/>
</dbReference>
<accession>A0A399R8F7</accession>
<evidence type="ECO:0000256" key="3">
    <source>
        <dbReference type="PROSITE-ProRule" id="PRU00182"/>
    </source>
</evidence>
<dbReference type="InterPro" id="IPR036986">
    <property type="entry name" value="S4_RNA-bd_sf"/>
</dbReference>
<keyword evidence="3" id="KW-0694">RNA-binding</keyword>
<dbReference type="Gene3D" id="3.30.2350.10">
    <property type="entry name" value="Pseudouridine synthase"/>
    <property type="match status" value="1"/>
</dbReference>
<evidence type="ECO:0000259" key="4">
    <source>
        <dbReference type="SMART" id="SM00363"/>
    </source>
</evidence>
<proteinExistence type="inferred from homology"/>
<dbReference type="CDD" id="cd02869">
    <property type="entry name" value="PseudoU_synth_RluA_like"/>
    <property type="match status" value="1"/>
</dbReference>
<dbReference type="GO" id="GO:0003723">
    <property type="term" value="F:RNA binding"/>
    <property type="evidence" value="ECO:0007669"/>
    <property type="project" value="UniProtKB-KW"/>
</dbReference>
<dbReference type="PANTHER" id="PTHR21600">
    <property type="entry name" value="MITOCHONDRIAL RNA PSEUDOURIDINE SYNTHASE"/>
    <property type="match status" value="1"/>
</dbReference>
<dbReference type="InterPro" id="IPR006145">
    <property type="entry name" value="PsdUridine_synth_RsuA/RluA"/>
</dbReference>
<evidence type="ECO:0000256" key="2">
    <source>
        <dbReference type="ARBA" id="ARBA00023235"/>
    </source>
</evidence>
<feature type="domain" description="RNA-binding S4" evidence="4">
    <location>
        <begin position="17"/>
        <end position="77"/>
    </location>
</feature>
<keyword evidence="2" id="KW-0413">Isomerase</keyword>
<dbReference type="Pfam" id="PF00849">
    <property type="entry name" value="PseudoU_synth_2"/>
    <property type="match status" value="1"/>
</dbReference>
<dbReference type="PROSITE" id="PS50889">
    <property type="entry name" value="S4"/>
    <property type="match status" value="1"/>
</dbReference>
<dbReference type="Proteomes" id="UP000265431">
    <property type="component" value="Unassembled WGS sequence"/>
</dbReference>
<dbReference type="PANTHER" id="PTHR21600:SF44">
    <property type="entry name" value="RIBOSOMAL LARGE SUBUNIT PSEUDOURIDINE SYNTHASE D"/>
    <property type="match status" value="1"/>
</dbReference>
<dbReference type="Pfam" id="PF01479">
    <property type="entry name" value="S4"/>
    <property type="match status" value="1"/>
</dbReference>
<dbReference type="InterPro" id="IPR006224">
    <property type="entry name" value="PsdUridine_synth_RluA-like_CS"/>
</dbReference>
<comment type="caution">
    <text evidence="5">The sequence shown here is derived from an EMBL/GenBank/DDBJ whole genome shotgun (WGS) entry which is preliminary data.</text>
</comment>
<dbReference type="InterPro" id="IPR020103">
    <property type="entry name" value="PsdUridine_synth_cat_dom_sf"/>
</dbReference>
<dbReference type="SUPFAM" id="SSF55174">
    <property type="entry name" value="Alpha-L RNA-binding motif"/>
    <property type="match status" value="1"/>
</dbReference>
<sequence>MNSQVINETVSPKEEGTRLDRWVKRRLNVTQGQIEKLLRSGQIRVDGARAKANTRLDAGMVVRLPPLHQPTAAEKKARSASTASAKDEQFMREMVIYEDEDLFALNKPAGIAVQGGTKQGDRHIDGMLDILSDGEYRPKLVHRLDKETSGLLLIARHPASAAWLGDLFRSRDMEKVYWAVTVGAPKPPAGQVRCWMTKGEGSEGRERMVQCAQNDEGARHAITDYITVSQAGQKAAWVALRPQTGRMHQLRFHMHELGTSILGDDKYMTRREVPQGVANGLHLHARALQIPRKNKKPLLLQAPLSGHMKRTFDTLGFLEQEAGKDPLELFI</sequence>
<comment type="similarity">
    <text evidence="1">Belongs to the pseudouridine synthase RluA family.</text>
</comment>
<dbReference type="EMBL" id="QWGB01000004">
    <property type="protein sequence ID" value="RIJ25952.1"/>
    <property type="molecule type" value="Genomic_DNA"/>
</dbReference>
<organism evidence="5 6">
    <name type="scientific">Henriciella barbarensis</name>
    <dbReference type="NCBI Taxonomy" id="86342"/>
    <lineage>
        <taxon>Bacteria</taxon>
        <taxon>Pseudomonadati</taxon>
        <taxon>Pseudomonadota</taxon>
        <taxon>Alphaproteobacteria</taxon>
        <taxon>Hyphomonadales</taxon>
        <taxon>Hyphomonadaceae</taxon>
        <taxon>Henriciella</taxon>
    </lineage>
</organism>
<evidence type="ECO:0000256" key="1">
    <source>
        <dbReference type="ARBA" id="ARBA00010876"/>
    </source>
</evidence>
<reference evidence="5 6" key="1">
    <citation type="submission" date="2018-08" db="EMBL/GenBank/DDBJ databases">
        <title>Henriciella mobilis sp. nov., isolated from seawater.</title>
        <authorList>
            <person name="Cheng H."/>
            <person name="Wu Y.-H."/>
            <person name="Xu X.-W."/>
            <person name="Guo L.-L."/>
        </authorList>
    </citation>
    <scope>NUCLEOTIDE SEQUENCE [LARGE SCALE GENOMIC DNA]</scope>
    <source>
        <strain evidence="5 6">CCUG66934</strain>
    </source>
</reference>